<gene>
    <name evidence="6" type="ORF">HMPREF9465_01087</name>
</gene>
<dbReference type="HOGENOM" id="CLU_2132272_0_0_4"/>
<dbReference type="Pfam" id="PF00939">
    <property type="entry name" value="Na_sulph_symp"/>
    <property type="match status" value="1"/>
</dbReference>
<evidence type="ECO:0000256" key="4">
    <source>
        <dbReference type="ARBA" id="ARBA00022989"/>
    </source>
</evidence>
<dbReference type="EMBL" id="ADMG01000029">
    <property type="protein sequence ID" value="EKB31262.1"/>
    <property type="molecule type" value="Genomic_DNA"/>
</dbReference>
<keyword evidence="5" id="KW-0472">Membrane</keyword>
<sequence length="113" mass="11695">MRLGRRIAFRIIQAIGRSATSLGYSICLAELIISPAMPSATTRGGGGVFYPIVQSLSSAFDSEPDPTAGRIGKYLMQVGFHADAVTCIMSLTSMAGNPLCVGLAASAIGVELT</sequence>
<dbReference type="InterPro" id="IPR001898">
    <property type="entry name" value="SLC13A/DASS"/>
</dbReference>
<dbReference type="eggNOG" id="COG0471">
    <property type="taxonomic scope" value="Bacteria"/>
</dbReference>
<organism evidence="6 7">
    <name type="scientific">Sutterella wadsworthensis 2_1_59BFAA</name>
    <dbReference type="NCBI Taxonomy" id="742823"/>
    <lineage>
        <taxon>Bacteria</taxon>
        <taxon>Pseudomonadati</taxon>
        <taxon>Pseudomonadota</taxon>
        <taxon>Betaproteobacteria</taxon>
        <taxon>Burkholderiales</taxon>
        <taxon>Sutterellaceae</taxon>
        <taxon>Sutterella</taxon>
    </lineage>
</organism>
<dbReference type="STRING" id="742823.HMPREF9465_01087"/>
<dbReference type="GO" id="GO:0016020">
    <property type="term" value="C:membrane"/>
    <property type="evidence" value="ECO:0007669"/>
    <property type="project" value="UniProtKB-SubCell"/>
</dbReference>
<name>K1JUC8_9BURK</name>
<dbReference type="Proteomes" id="UP000005835">
    <property type="component" value="Unassembled WGS sequence"/>
</dbReference>
<dbReference type="GO" id="GO:0022857">
    <property type="term" value="F:transmembrane transporter activity"/>
    <property type="evidence" value="ECO:0007669"/>
    <property type="project" value="InterPro"/>
</dbReference>
<keyword evidence="7" id="KW-1185">Reference proteome</keyword>
<comment type="similarity">
    <text evidence="2">Belongs to the SLC13A/DASS transporter (TC 2.A.47) family. DIT1 subfamily.</text>
</comment>
<comment type="caution">
    <text evidence="6">The sequence shown here is derived from an EMBL/GenBank/DDBJ whole genome shotgun (WGS) entry which is preliminary data.</text>
</comment>
<evidence type="ECO:0000313" key="6">
    <source>
        <dbReference type="EMBL" id="EKB31262.1"/>
    </source>
</evidence>
<dbReference type="AlphaFoldDB" id="K1JUC8"/>
<evidence type="ECO:0000256" key="1">
    <source>
        <dbReference type="ARBA" id="ARBA00004141"/>
    </source>
</evidence>
<proteinExistence type="inferred from homology"/>
<evidence type="ECO:0000313" key="7">
    <source>
        <dbReference type="Proteomes" id="UP000005835"/>
    </source>
</evidence>
<keyword evidence="4" id="KW-1133">Transmembrane helix</keyword>
<protein>
    <submittedName>
        <fullName evidence="6">Uncharacterized protein</fullName>
    </submittedName>
</protein>
<comment type="subcellular location">
    <subcellularLocation>
        <location evidence="1">Membrane</location>
        <topology evidence="1">Multi-pass membrane protein</topology>
    </subcellularLocation>
</comment>
<keyword evidence="3" id="KW-0812">Transmembrane</keyword>
<evidence type="ECO:0000256" key="3">
    <source>
        <dbReference type="ARBA" id="ARBA00022692"/>
    </source>
</evidence>
<dbReference type="InterPro" id="IPR030676">
    <property type="entry name" value="CitT-rel"/>
</dbReference>
<dbReference type="PATRIC" id="fig|742823.3.peg.1077"/>
<evidence type="ECO:0000256" key="2">
    <source>
        <dbReference type="ARBA" id="ARBA00007349"/>
    </source>
</evidence>
<dbReference type="PANTHER" id="PTHR42826">
    <property type="entry name" value="DICARBOXYLATE TRANSPORTER 2.1, CHLOROPLASTIC"/>
    <property type="match status" value="1"/>
</dbReference>
<accession>K1JUC8</accession>
<evidence type="ECO:0000256" key="5">
    <source>
        <dbReference type="ARBA" id="ARBA00023136"/>
    </source>
</evidence>
<reference evidence="6 7" key="1">
    <citation type="submission" date="2012-05" db="EMBL/GenBank/DDBJ databases">
        <title>The Genome Sequence of Sutterella wadsworthensis 2_1_59BFAA.</title>
        <authorList>
            <consortium name="The Broad Institute Genome Sequencing Platform"/>
            <person name="Earl A."/>
            <person name="Ward D."/>
            <person name="Feldgarden M."/>
            <person name="Gevers D."/>
            <person name="Daigneault M."/>
            <person name="Strauss J."/>
            <person name="Allen-Vercoe E."/>
            <person name="Walker B."/>
            <person name="Young S.K."/>
            <person name="Zeng Q."/>
            <person name="Gargeya S."/>
            <person name="Fitzgerald M."/>
            <person name="Haas B."/>
            <person name="Abouelleil A."/>
            <person name="Alvarado L."/>
            <person name="Arachchi H.M."/>
            <person name="Berlin A.M."/>
            <person name="Chapman S.B."/>
            <person name="Goldberg J."/>
            <person name="Griggs A."/>
            <person name="Gujja S."/>
            <person name="Hansen M."/>
            <person name="Howarth C."/>
            <person name="Imamovic A."/>
            <person name="Larimer J."/>
            <person name="McCowen C."/>
            <person name="Montmayeur A."/>
            <person name="Murphy C."/>
            <person name="Neiman D."/>
            <person name="Pearson M."/>
            <person name="Priest M."/>
            <person name="Roberts A."/>
            <person name="Saif S."/>
            <person name="Shea T."/>
            <person name="Sisk P."/>
            <person name="Sykes S."/>
            <person name="Wortman J."/>
            <person name="Nusbaum C."/>
            <person name="Birren B."/>
        </authorList>
    </citation>
    <scope>NUCLEOTIDE SEQUENCE [LARGE SCALE GENOMIC DNA]</scope>
    <source>
        <strain evidence="6 7">2_1_59BFAA</strain>
    </source>
</reference>